<dbReference type="Proteomes" id="UP000318296">
    <property type="component" value="Unassembled WGS sequence"/>
</dbReference>
<dbReference type="AlphaFoldDB" id="A0A554LFJ2"/>
<reference evidence="1 2" key="1">
    <citation type="submission" date="2017-07" db="EMBL/GenBank/DDBJ databases">
        <title>Mechanisms for carbon and nitrogen cycling indicate functional differentiation within the Candidate Phyla Radiation.</title>
        <authorList>
            <person name="Danczak R.E."/>
            <person name="Johnston M.D."/>
            <person name="Kenah C."/>
            <person name="Slattery M."/>
            <person name="Wrighton K.C."/>
            <person name="Wilkins M.J."/>
        </authorList>
    </citation>
    <scope>NUCLEOTIDE SEQUENCE [LARGE SCALE GENOMIC DNA]</scope>
    <source>
        <strain evidence="1">Licking1014_96</strain>
    </source>
</reference>
<sequence>MATATQQQGIFSVHFTGDDGETYSCDWSFWGYAHVWSVSKFNHGVWERPCQPGLTPEAHLAILKRFDFLDCLDQLPIEEVESKGPRALVNLRQLIGSLLGLDEIDKIRSDTLGYKVSADDHID</sequence>
<proteinExistence type="predicted"/>
<comment type="caution">
    <text evidence="1">The sequence shown here is derived from an EMBL/GenBank/DDBJ whole genome shotgun (WGS) entry which is preliminary data.</text>
</comment>
<evidence type="ECO:0000313" key="2">
    <source>
        <dbReference type="Proteomes" id="UP000318296"/>
    </source>
</evidence>
<gene>
    <name evidence="1" type="ORF">CEN92_231</name>
</gene>
<protein>
    <submittedName>
        <fullName evidence="1">Uncharacterized protein</fullName>
    </submittedName>
</protein>
<accession>A0A554LFJ2</accession>
<evidence type="ECO:0000313" key="1">
    <source>
        <dbReference type="EMBL" id="TSC91664.1"/>
    </source>
</evidence>
<name>A0A554LFJ2_9BACT</name>
<dbReference type="EMBL" id="VMGH01000032">
    <property type="protein sequence ID" value="TSC91664.1"/>
    <property type="molecule type" value="Genomic_DNA"/>
</dbReference>
<organism evidence="1 2">
    <name type="scientific">Candidatus Berkelbacteria bacterium Licking1014_96</name>
    <dbReference type="NCBI Taxonomy" id="2017149"/>
    <lineage>
        <taxon>Bacteria</taxon>
        <taxon>Candidatus Berkelbacteria</taxon>
    </lineage>
</organism>